<evidence type="ECO:0000256" key="4">
    <source>
        <dbReference type="ARBA" id="ARBA00022559"/>
    </source>
</evidence>
<dbReference type="GO" id="GO:0008379">
    <property type="term" value="F:thioredoxin peroxidase activity"/>
    <property type="evidence" value="ECO:0007669"/>
    <property type="project" value="InterPro"/>
</dbReference>
<dbReference type="AlphaFoldDB" id="A0A8S0SUU7"/>
<dbReference type="PANTHER" id="PTHR10430">
    <property type="entry name" value="PEROXIREDOXIN"/>
    <property type="match status" value="1"/>
</dbReference>
<dbReference type="GO" id="GO:0045454">
    <property type="term" value="P:cell redox homeostasis"/>
    <property type="evidence" value="ECO:0007669"/>
    <property type="project" value="TreeGrafter"/>
</dbReference>
<dbReference type="EC" id="1.11.1.25" evidence="3"/>
<dbReference type="Pfam" id="PF08534">
    <property type="entry name" value="Redoxin"/>
    <property type="match status" value="1"/>
</dbReference>
<organism evidence="10 11">
    <name type="scientific">Olea europaea subsp. europaea</name>
    <dbReference type="NCBI Taxonomy" id="158383"/>
    <lineage>
        <taxon>Eukaryota</taxon>
        <taxon>Viridiplantae</taxon>
        <taxon>Streptophyta</taxon>
        <taxon>Embryophyta</taxon>
        <taxon>Tracheophyta</taxon>
        <taxon>Spermatophyta</taxon>
        <taxon>Magnoliopsida</taxon>
        <taxon>eudicotyledons</taxon>
        <taxon>Gunneridae</taxon>
        <taxon>Pentapetalae</taxon>
        <taxon>asterids</taxon>
        <taxon>lamiids</taxon>
        <taxon>Lamiales</taxon>
        <taxon>Oleaceae</taxon>
        <taxon>Oleeae</taxon>
        <taxon>Olea</taxon>
    </lineage>
</organism>
<keyword evidence="11" id="KW-1185">Reference proteome</keyword>
<evidence type="ECO:0000256" key="7">
    <source>
        <dbReference type="ARBA" id="ARBA00031688"/>
    </source>
</evidence>
<comment type="similarity">
    <text evidence="2">Belongs to the peroxiredoxin family. Prx5 subfamily.</text>
</comment>
<protein>
    <recommendedName>
        <fullName evidence="3">glutaredoxin-dependent peroxiredoxin</fullName>
        <ecNumber evidence="3">1.11.1.25</ecNumber>
    </recommendedName>
    <alternativeName>
        <fullName evidence="7">Glutaredoxin-dependent peroxiredoxin</fullName>
    </alternativeName>
</protein>
<name>A0A8S0SUU7_OLEEU</name>
<evidence type="ECO:0000256" key="1">
    <source>
        <dbReference type="ARBA" id="ARBA00001711"/>
    </source>
</evidence>
<keyword evidence="5" id="KW-0049">Antioxidant</keyword>
<dbReference type="InterPro" id="IPR011545">
    <property type="entry name" value="DEAD/DEAH_box_helicase_dom"/>
</dbReference>
<evidence type="ECO:0000256" key="2">
    <source>
        <dbReference type="ARBA" id="ARBA00010505"/>
    </source>
</evidence>
<dbReference type="EMBL" id="CACTIH010005488">
    <property type="protein sequence ID" value="CAA2995054.1"/>
    <property type="molecule type" value="Genomic_DNA"/>
</dbReference>
<gene>
    <name evidence="10" type="ORF">OLEA9_A090435</name>
</gene>
<dbReference type="GO" id="GO:0005524">
    <property type="term" value="F:ATP binding"/>
    <property type="evidence" value="ECO:0007669"/>
    <property type="project" value="InterPro"/>
</dbReference>
<dbReference type="InterPro" id="IPR037944">
    <property type="entry name" value="PRX5-like"/>
</dbReference>
<sequence length="204" mass="21982">MALSVLLKRTGLMKSMVNNFGASRAYASVAVGTDLISAAPDVSLQKARSWDEGVSSKFATTPLKNIFKDKKVVIFGLPGAYTGVCSAQHVPSYKNNIDKFKAKGIDSVICVAVNDPYVMNGWAERLQAKEATGSGKTLAYLLLVFSVINAKRSAVQALILVPTRELGIQVTKVAQMWAANYSELEPGHKSWTAMALLDGGTLRR</sequence>
<evidence type="ECO:0000259" key="9">
    <source>
        <dbReference type="PROSITE" id="PS51352"/>
    </source>
</evidence>
<dbReference type="OrthoDB" id="1882547at2759"/>
<dbReference type="Gramene" id="OE9A090435T1">
    <property type="protein sequence ID" value="OE9A090435C1"/>
    <property type="gene ID" value="OE9A090435"/>
</dbReference>
<comment type="catalytic activity">
    <reaction evidence="1">
        <text>[glutaredoxin]-dithiol + a hydroperoxide = [glutaredoxin]-disulfide + an alcohol + H2O</text>
        <dbReference type="Rhea" id="RHEA:62624"/>
        <dbReference type="Rhea" id="RHEA-COMP:10729"/>
        <dbReference type="Rhea" id="RHEA-COMP:10730"/>
        <dbReference type="ChEBI" id="CHEBI:15377"/>
        <dbReference type="ChEBI" id="CHEBI:29950"/>
        <dbReference type="ChEBI" id="CHEBI:30879"/>
        <dbReference type="ChEBI" id="CHEBI:35924"/>
        <dbReference type="ChEBI" id="CHEBI:50058"/>
        <dbReference type="EC" id="1.11.1.25"/>
    </reaction>
</comment>
<evidence type="ECO:0000313" key="10">
    <source>
        <dbReference type="EMBL" id="CAA2995054.1"/>
    </source>
</evidence>
<dbReference type="PROSITE" id="PS51352">
    <property type="entry name" value="THIOREDOXIN_2"/>
    <property type="match status" value="1"/>
</dbReference>
<evidence type="ECO:0000256" key="3">
    <source>
        <dbReference type="ARBA" id="ARBA00013016"/>
    </source>
</evidence>
<dbReference type="InterPro" id="IPR013766">
    <property type="entry name" value="Thioredoxin_domain"/>
</dbReference>
<dbReference type="InterPro" id="IPR036249">
    <property type="entry name" value="Thioredoxin-like_sf"/>
</dbReference>
<dbReference type="SUPFAM" id="SSF52540">
    <property type="entry name" value="P-loop containing nucleoside triphosphate hydrolases"/>
    <property type="match status" value="1"/>
</dbReference>
<comment type="caution">
    <text evidence="10">The sequence shown here is derived from an EMBL/GenBank/DDBJ whole genome shotgun (WGS) entry which is preliminary data.</text>
</comment>
<dbReference type="Gene3D" id="3.40.30.10">
    <property type="entry name" value="Glutaredoxin"/>
    <property type="match status" value="1"/>
</dbReference>
<dbReference type="GO" id="GO:0003676">
    <property type="term" value="F:nucleic acid binding"/>
    <property type="evidence" value="ECO:0007669"/>
    <property type="project" value="InterPro"/>
</dbReference>
<accession>A0A8S0SUU7</accession>
<evidence type="ECO:0000313" key="11">
    <source>
        <dbReference type="Proteomes" id="UP000594638"/>
    </source>
</evidence>
<keyword evidence="6" id="KW-0560">Oxidoreductase</keyword>
<proteinExistence type="inferred from homology"/>
<reference evidence="10 11" key="1">
    <citation type="submission" date="2019-12" db="EMBL/GenBank/DDBJ databases">
        <authorList>
            <person name="Alioto T."/>
            <person name="Alioto T."/>
            <person name="Gomez Garrido J."/>
        </authorList>
    </citation>
    <scope>NUCLEOTIDE SEQUENCE [LARGE SCALE GENOMIC DNA]</scope>
</reference>
<dbReference type="Pfam" id="PF00270">
    <property type="entry name" value="DEAD"/>
    <property type="match status" value="1"/>
</dbReference>
<dbReference type="Gene3D" id="3.40.50.300">
    <property type="entry name" value="P-loop containing nucleotide triphosphate hydrolases"/>
    <property type="match status" value="1"/>
</dbReference>
<evidence type="ECO:0000256" key="5">
    <source>
        <dbReference type="ARBA" id="ARBA00022862"/>
    </source>
</evidence>
<evidence type="ECO:0000256" key="6">
    <source>
        <dbReference type="ARBA" id="ARBA00023002"/>
    </source>
</evidence>
<feature type="active site" description="Cysteine sulfenic acid (-SOH) intermediate" evidence="8">
    <location>
        <position position="85"/>
    </location>
</feature>
<dbReference type="PANTHER" id="PTHR10430:SF34">
    <property type="entry name" value="PEROXIREDOXIN-2F, MITOCHONDRIAL"/>
    <property type="match status" value="1"/>
</dbReference>
<dbReference type="GO" id="GO:0034599">
    <property type="term" value="P:cellular response to oxidative stress"/>
    <property type="evidence" value="ECO:0007669"/>
    <property type="project" value="InterPro"/>
</dbReference>
<keyword evidence="4" id="KW-0575">Peroxidase</keyword>
<dbReference type="SUPFAM" id="SSF52833">
    <property type="entry name" value="Thioredoxin-like"/>
    <property type="match status" value="1"/>
</dbReference>
<dbReference type="Proteomes" id="UP000594638">
    <property type="component" value="Unassembled WGS sequence"/>
</dbReference>
<evidence type="ECO:0000256" key="8">
    <source>
        <dbReference type="PIRSR" id="PIRSR637944-1"/>
    </source>
</evidence>
<dbReference type="InterPro" id="IPR027417">
    <property type="entry name" value="P-loop_NTPase"/>
</dbReference>
<dbReference type="GO" id="GO:0005759">
    <property type="term" value="C:mitochondrial matrix"/>
    <property type="evidence" value="ECO:0007669"/>
    <property type="project" value="EnsemblPlants"/>
</dbReference>
<feature type="domain" description="Thioredoxin" evidence="9">
    <location>
        <begin position="33"/>
        <end position="178"/>
    </location>
</feature>
<dbReference type="InterPro" id="IPR013740">
    <property type="entry name" value="Redoxin"/>
</dbReference>
<dbReference type="GO" id="GO:0042744">
    <property type="term" value="P:hydrogen peroxide catabolic process"/>
    <property type="evidence" value="ECO:0007669"/>
    <property type="project" value="TreeGrafter"/>
</dbReference>